<sequence length="357" mass="39914">MSTPGTNAPSGSPGSSNPEYVTARVRARRGALFDDDEYSKLVRMSPAEIARYMEESEYEQEINDLGSRHSGVDLIEYALNRNLSRHFDALLGFAEGQLYDLIARYLRKFDAWNVKTVFRGVYTDADSEAIETDMIRAGEFDDALINRLLEAGTVEDVVTVLDGTMFADGLEAAFEDFQETDTLVPLENAVDRAFYEQLLGNLPSGEAIDLYREFLEAEIDFRNVRNALRLARSGADIDPGEYFIDGGRLFSASEMSTLVENTDELVSRIRESTYGEKLSEPLDELEAADSLIDFERALEGVLLRYSKQLGNVHPLSICPVVAYILMKEREVTNIRAIARGREAGLSETAIEQELVIL</sequence>
<dbReference type="Gene3D" id="1.20.1690.10">
    <property type="entry name" value="V-type ATP synthase subunit C domain"/>
    <property type="match status" value="2"/>
</dbReference>
<dbReference type="PANTHER" id="PTHR38682">
    <property type="entry name" value="V-TYPE ATP SYNTHASE SUBUNIT C"/>
    <property type="match status" value="1"/>
</dbReference>
<dbReference type="GO" id="GO:0046933">
    <property type="term" value="F:proton-transporting ATP synthase activity, rotational mechanism"/>
    <property type="evidence" value="ECO:0007669"/>
    <property type="project" value="UniProtKB-UniRule"/>
</dbReference>
<comment type="subcellular location">
    <subcellularLocation>
        <location evidence="6">Cell membrane</location>
        <topology evidence="6">Peripheral membrane protein</topology>
    </subcellularLocation>
</comment>
<dbReference type="Pfam" id="PF01992">
    <property type="entry name" value="vATP-synt_AC39"/>
    <property type="match status" value="1"/>
</dbReference>
<accession>A0A8J8PE66</accession>
<keyword evidence="3 6" id="KW-0375">Hydrogen ion transport</keyword>
<dbReference type="GO" id="GO:0005524">
    <property type="term" value="F:ATP binding"/>
    <property type="evidence" value="ECO:0007669"/>
    <property type="project" value="UniProtKB-UniRule"/>
</dbReference>
<evidence type="ECO:0000256" key="5">
    <source>
        <dbReference type="ARBA" id="ARBA00023310"/>
    </source>
</evidence>
<protein>
    <recommendedName>
        <fullName evidence="6">A-type ATP synthase subunit C</fullName>
    </recommendedName>
</protein>
<comment type="caution">
    <text evidence="7">The sequence shown here is derived from an EMBL/GenBank/DDBJ whole genome shotgun (WGS) entry which is preliminary data.</text>
</comment>
<dbReference type="GO" id="GO:0033179">
    <property type="term" value="C:proton-transporting V-type ATPase, V0 domain"/>
    <property type="evidence" value="ECO:0007669"/>
    <property type="project" value="InterPro"/>
</dbReference>
<keyword evidence="5 6" id="KW-0066">ATP synthesis</keyword>
<dbReference type="NCBIfam" id="TIGR02923">
    <property type="entry name" value="AhaC"/>
    <property type="match status" value="1"/>
</dbReference>
<dbReference type="GO" id="GO:0042777">
    <property type="term" value="P:proton motive force-driven plasma membrane ATP synthesis"/>
    <property type="evidence" value="ECO:0007669"/>
    <property type="project" value="UniProtKB-UniRule"/>
</dbReference>
<dbReference type="InterPro" id="IPR036079">
    <property type="entry name" value="ATPase_csu/dsu_sf"/>
</dbReference>
<dbReference type="SUPFAM" id="SSF103486">
    <property type="entry name" value="V-type ATP synthase subunit C"/>
    <property type="match status" value="1"/>
</dbReference>
<comment type="function">
    <text evidence="6">Component of the A-type ATP synthase that produces ATP from ADP in the presence of a proton gradient across the membrane.</text>
</comment>
<dbReference type="GO" id="GO:0005886">
    <property type="term" value="C:plasma membrane"/>
    <property type="evidence" value="ECO:0007669"/>
    <property type="project" value="UniProtKB-SubCell"/>
</dbReference>
<dbReference type="InterPro" id="IPR014272">
    <property type="entry name" value="ATPase_V0-cplx_csu"/>
</dbReference>
<keyword evidence="6" id="KW-0472">Membrane</keyword>
<dbReference type="RefSeq" id="WP_142978653.1">
    <property type="nucleotide sequence ID" value="NZ_RKLU01000001.1"/>
</dbReference>
<evidence type="ECO:0000256" key="1">
    <source>
        <dbReference type="ARBA" id="ARBA00006709"/>
    </source>
</evidence>
<evidence type="ECO:0000256" key="6">
    <source>
        <dbReference type="HAMAP-Rule" id="MF_00314"/>
    </source>
</evidence>
<evidence type="ECO:0000256" key="4">
    <source>
        <dbReference type="ARBA" id="ARBA00023065"/>
    </source>
</evidence>
<comment type="subunit">
    <text evidence="6">Has multiple subunits with at least A(3), B(3), C, D, E, F, H, I and proteolipid K(x).</text>
</comment>
<evidence type="ECO:0000313" key="8">
    <source>
        <dbReference type="Proteomes" id="UP000705823"/>
    </source>
</evidence>
<name>A0A8J8PE66_9EURY</name>
<dbReference type="HAMAP" id="MF_00314">
    <property type="entry name" value="ATP_synth_C_arch"/>
    <property type="match status" value="1"/>
</dbReference>
<dbReference type="NCBIfam" id="NF002265">
    <property type="entry name" value="PRK01198.1-1"/>
    <property type="match status" value="1"/>
</dbReference>
<dbReference type="InterPro" id="IPR050873">
    <property type="entry name" value="V-ATPase_V0D/AC39_subunit"/>
</dbReference>
<organism evidence="7 8">
    <name type="scientific">Halonotius terrestris</name>
    <dbReference type="NCBI Taxonomy" id="2487750"/>
    <lineage>
        <taxon>Archaea</taxon>
        <taxon>Methanobacteriati</taxon>
        <taxon>Methanobacteriota</taxon>
        <taxon>Stenosarchaea group</taxon>
        <taxon>Halobacteria</taxon>
        <taxon>Halobacteriales</taxon>
        <taxon>Haloferacaceae</taxon>
        <taxon>Halonotius</taxon>
    </lineage>
</organism>
<dbReference type="GO" id="GO:0046961">
    <property type="term" value="F:proton-transporting ATPase activity, rotational mechanism"/>
    <property type="evidence" value="ECO:0007669"/>
    <property type="project" value="InterPro"/>
</dbReference>
<evidence type="ECO:0000256" key="2">
    <source>
        <dbReference type="ARBA" id="ARBA00022448"/>
    </source>
</evidence>
<gene>
    <name evidence="6" type="primary">atpC</name>
    <name evidence="7" type="ORF">EGH24_02840</name>
</gene>
<dbReference type="Proteomes" id="UP000705823">
    <property type="component" value="Unassembled WGS sequence"/>
</dbReference>
<reference evidence="7" key="1">
    <citation type="submission" date="2019-02" db="EMBL/GenBank/DDBJ databases">
        <title>Halonotius sp. a new haloarchaeum isolated from saline soil.</title>
        <authorList>
            <person name="Duran-Viseras A."/>
            <person name="Sanchez-Porro C."/>
            <person name="Ventosa A."/>
        </authorList>
    </citation>
    <scope>NUCLEOTIDE SEQUENCE</scope>
    <source>
        <strain evidence="7">F15B</strain>
    </source>
</reference>
<dbReference type="InterPro" id="IPR035067">
    <property type="entry name" value="V-type_ATPase_csu/dsu"/>
</dbReference>
<keyword evidence="4 6" id="KW-0406">Ion transport</keyword>
<dbReference type="AlphaFoldDB" id="A0A8J8PE66"/>
<dbReference type="EMBL" id="RKLU01000001">
    <property type="protein sequence ID" value="TQQ83736.1"/>
    <property type="molecule type" value="Genomic_DNA"/>
</dbReference>
<keyword evidence="6" id="KW-1003">Cell membrane</keyword>
<keyword evidence="2 6" id="KW-0813">Transport</keyword>
<dbReference type="InterPro" id="IPR044911">
    <property type="entry name" value="V-type_ATPase_csu/dsu_dom_3"/>
</dbReference>
<evidence type="ECO:0000313" key="7">
    <source>
        <dbReference type="EMBL" id="TQQ83736.1"/>
    </source>
</evidence>
<dbReference type="Gene3D" id="1.10.132.50">
    <property type="entry name" value="ATP synthase (C/AC39) subunit, domain 3"/>
    <property type="match status" value="1"/>
</dbReference>
<dbReference type="PANTHER" id="PTHR38682:SF1">
    <property type="entry name" value="V-TYPE ATP SYNTHASE SUBUNIT C"/>
    <property type="match status" value="1"/>
</dbReference>
<dbReference type="OrthoDB" id="4272at2157"/>
<evidence type="ECO:0000256" key="3">
    <source>
        <dbReference type="ARBA" id="ARBA00022781"/>
    </source>
</evidence>
<comment type="similarity">
    <text evidence="1 6">Belongs to the V-ATPase V0D/AC39 subunit family.</text>
</comment>
<dbReference type="InterPro" id="IPR002843">
    <property type="entry name" value="ATPase_V0-cplx_csu/dsu"/>
</dbReference>
<keyword evidence="8" id="KW-1185">Reference proteome</keyword>
<proteinExistence type="inferred from homology"/>